<keyword evidence="2" id="KW-1185">Reference proteome</keyword>
<organism evidence="1 2">
    <name type="scientific">Methanogenium organophilum</name>
    <dbReference type="NCBI Taxonomy" id="2199"/>
    <lineage>
        <taxon>Archaea</taxon>
        <taxon>Methanobacteriati</taxon>
        <taxon>Methanobacteriota</taxon>
        <taxon>Stenosarchaea group</taxon>
        <taxon>Methanomicrobia</taxon>
        <taxon>Methanomicrobiales</taxon>
        <taxon>Methanomicrobiaceae</taxon>
        <taxon>Methanogenium</taxon>
    </lineage>
</organism>
<dbReference type="AlphaFoldDB" id="A0A9X9T781"/>
<gene>
    <name evidence="1" type="ORF">OU421_06875</name>
</gene>
<dbReference type="GeneID" id="76834811"/>
<proteinExistence type="predicted"/>
<accession>A0A9X9T781</accession>
<dbReference type="RefSeq" id="WP_268185334.1">
    <property type="nucleotide sequence ID" value="NZ_CP113361.1"/>
</dbReference>
<protein>
    <submittedName>
        <fullName evidence="1">Uncharacterized protein</fullName>
    </submittedName>
</protein>
<dbReference type="KEGG" id="mou:OU421_06875"/>
<reference evidence="1" key="1">
    <citation type="submission" date="2022-11" db="EMBL/GenBank/DDBJ databases">
        <title>Complete genome sequence of Methanogenium organophilum DSM 3596.</title>
        <authorList>
            <person name="Chen S.-C."/>
            <person name="Lai S.-J."/>
            <person name="You Y.-T."/>
        </authorList>
    </citation>
    <scope>NUCLEOTIDE SEQUENCE</scope>
    <source>
        <strain evidence="1">DSM 3596</strain>
    </source>
</reference>
<name>A0A9X9T781_METOG</name>
<evidence type="ECO:0000313" key="1">
    <source>
        <dbReference type="EMBL" id="WAI00161.1"/>
    </source>
</evidence>
<sequence length="133" mass="15302">MEESGHRKDILFFVYNVDSDIFSELKDYFHKAVSPSPYDCPLRALTYGSTGMKREWKKFLMGLDFRVEFLHRDEMSKKYPAVAVPLPAVFKSSNHSLNLVLNAGEIGSCRDLEDLMDLLTYKLKHVGVMLNVH</sequence>
<dbReference type="EMBL" id="CP113361">
    <property type="protein sequence ID" value="WAI00161.1"/>
    <property type="molecule type" value="Genomic_DNA"/>
</dbReference>
<evidence type="ECO:0000313" key="2">
    <source>
        <dbReference type="Proteomes" id="UP001163096"/>
    </source>
</evidence>
<dbReference type="Proteomes" id="UP001163096">
    <property type="component" value="Chromosome"/>
</dbReference>